<gene>
    <name evidence="2" type="ORF">DTO96_101948</name>
</gene>
<sequence length="264" mass="29626">MLDTSALKTMRPLFITPCYGAMVTSAFTTSLLALNNALWQVGMNAQIQLNPGDSLVTRARNNSVVQFLAAPEFTHLFWIDADVGFTPDAVFRLLLADRDVAAGAYPIKRIHWPEQMPAGMSSTDFINAHTAFPVNAAHGNQSMALHIDGDGFLEVSEAPTGFMAIKREVLITMMARLPELRYTPDGPPDRPHRDLFYRFFDVMVEPETNRYLSEDYAFCRRWRDLGGKVYIDTTSKLQHQGPYTFSGDFQETYRLNPDMACGGV</sequence>
<keyword evidence="1" id="KW-0812">Transmembrane</keyword>
<dbReference type="RefSeq" id="WP_114563303.1">
    <property type="nucleotide sequence ID" value="NZ_CP031124.1"/>
</dbReference>
<dbReference type="OrthoDB" id="6679586at2"/>
<dbReference type="AlphaFoldDB" id="A0A345DCW4"/>
<keyword evidence="1" id="KW-0472">Membrane</keyword>
<evidence type="ECO:0000256" key="1">
    <source>
        <dbReference type="SAM" id="Phobius"/>
    </source>
</evidence>
<name>A0A345DCW4_9BURK</name>
<dbReference type="EMBL" id="CP031124">
    <property type="protein sequence ID" value="AXF86202.1"/>
    <property type="molecule type" value="Genomic_DNA"/>
</dbReference>
<dbReference type="Proteomes" id="UP000252182">
    <property type="component" value="Chromosome"/>
</dbReference>
<keyword evidence="3" id="KW-1185">Reference proteome</keyword>
<protein>
    <recommendedName>
        <fullName evidence="4">Glycosyltransferase 2-like domain-containing protein</fullName>
    </recommendedName>
</protein>
<organism evidence="2 3">
    <name type="scientific">Ephemeroptericola cinctiostellae</name>
    <dbReference type="NCBI Taxonomy" id="2268024"/>
    <lineage>
        <taxon>Bacteria</taxon>
        <taxon>Pseudomonadati</taxon>
        <taxon>Pseudomonadota</taxon>
        <taxon>Betaproteobacteria</taxon>
        <taxon>Burkholderiales</taxon>
        <taxon>Burkholderiaceae</taxon>
        <taxon>Ephemeroptericola</taxon>
    </lineage>
</organism>
<feature type="transmembrane region" description="Helical" evidence="1">
    <location>
        <begin position="12"/>
        <end position="34"/>
    </location>
</feature>
<proteinExistence type="predicted"/>
<reference evidence="3" key="1">
    <citation type="submission" date="2018-07" db="EMBL/GenBank/DDBJ databases">
        <authorList>
            <person name="Kim H."/>
        </authorList>
    </citation>
    <scope>NUCLEOTIDE SEQUENCE [LARGE SCALE GENOMIC DNA]</scope>
    <source>
        <strain evidence="3">F02</strain>
    </source>
</reference>
<dbReference type="KEGG" id="hyf:DTO96_101948"/>
<evidence type="ECO:0000313" key="3">
    <source>
        <dbReference type="Proteomes" id="UP000252182"/>
    </source>
</evidence>
<dbReference type="SUPFAM" id="SSF53448">
    <property type="entry name" value="Nucleotide-diphospho-sugar transferases"/>
    <property type="match status" value="1"/>
</dbReference>
<dbReference type="Gene3D" id="3.90.550.10">
    <property type="entry name" value="Spore Coat Polysaccharide Biosynthesis Protein SpsA, Chain A"/>
    <property type="match status" value="1"/>
</dbReference>
<dbReference type="InterPro" id="IPR029044">
    <property type="entry name" value="Nucleotide-diphossugar_trans"/>
</dbReference>
<accession>A0A345DCW4</accession>
<evidence type="ECO:0008006" key="4">
    <source>
        <dbReference type="Google" id="ProtNLM"/>
    </source>
</evidence>
<keyword evidence="1" id="KW-1133">Transmembrane helix</keyword>
<evidence type="ECO:0000313" key="2">
    <source>
        <dbReference type="EMBL" id="AXF86202.1"/>
    </source>
</evidence>